<keyword evidence="1" id="KW-1133">Transmembrane helix</keyword>
<reference evidence="2" key="2">
    <citation type="submission" date="2025-08" db="UniProtKB">
        <authorList>
            <consortium name="Ensembl"/>
        </authorList>
    </citation>
    <scope>IDENTIFICATION</scope>
</reference>
<dbReference type="InParanoid" id="A0A673BI52"/>
<accession>A0A673BI52</accession>
<protein>
    <submittedName>
        <fullName evidence="2">Uncharacterized protein</fullName>
    </submittedName>
</protein>
<proteinExistence type="predicted"/>
<keyword evidence="1" id="KW-0812">Transmembrane</keyword>
<dbReference type="Proteomes" id="UP000472271">
    <property type="component" value="Chromosome 15"/>
</dbReference>
<evidence type="ECO:0000313" key="2">
    <source>
        <dbReference type="Ensembl" id="ENSSORP00005042251.1"/>
    </source>
</evidence>
<keyword evidence="3" id="KW-1185">Reference proteome</keyword>
<reference evidence="2" key="1">
    <citation type="submission" date="2019-06" db="EMBL/GenBank/DDBJ databases">
        <authorList>
            <consortium name="Wellcome Sanger Institute Data Sharing"/>
        </authorList>
    </citation>
    <scope>NUCLEOTIDE SEQUENCE [LARGE SCALE GENOMIC DNA]</scope>
</reference>
<organism evidence="2 3">
    <name type="scientific">Sphaeramia orbicularis</name>
    <name type="common">orbiculate cardinalfish</name>
    <dbReference type="NCBI Taxonomy" id="375764"/>
    <lineage>
        <taxon>Eukaryota</taxon>
        <taxon>Metazoa</taxon>
        <taxon>Chordata</taxon>
        <taxon>Craniata</taxon>
        <taxon>Vertebrata</taxon>
        <taxon>Euteleostomi</taxon>
        <taxon>Actinopterygii</taxon>
        <taxon>Neopterygii</taxon>
        <taxon>Teleostei</taxon>
        <taxon>Neoteleostei</taxon>
        <taxon>Acanthomorphata</taxon>
        <taxon>Gobiaria</taxon>
        <taxon>Kurtiformes</taxon>
        <taxon>Apogonoidei</taxon>
        <taxon>Apogonidae</taxon>
        <taxon>Apogoninae</taxon>
        <taxon>Sphaeramia</taxon>
    </lineage>
</organism>
<evidence type="ECO:0000313" key="3">
    <source>
        <dbReference type="Proteomes" id="UP000472271"/>
    </source>
</evidence>
<sequence length="93" mass="10113">MPGILPTRLTTIFSLLLPVSTFTALLMVMFSKLTPFTSISLSPMTKPDCAEDTGGTQHDTTEYKSPLNLHKHTGKIPLCILSTNLQGCHPPLC</sequence>
<dbReference type="Ensembl" id="ENSSORT00005043326.1">
    <property type="protein sequence ID" value="ENSSORP00005042251.1"/>
    <property type="gene ID" value="ENSSORG00005019584.1"/>
</dbReference>
<name>A0A673BI52_9TELE</name>
<keyword evidence="1" id="KW-0472">Membrane</keyword>
<evidence type="ECO:0000256" key="1">
    <source>
        <dbReference type="SAM" id="Phobius"/>
    </source>
</evidence>
<feature type="transmembrane region" description="Helical" evidence="1">
    <location>
        <begin position="12"/>
        <end position="30"/>
    </location>
</feature>
<reference evidence="2" key="3">
    <citation type="submission" date="2025-09" db="UniProtKB">
        <authorList>
            <consortium name="Ensembl"/>
        </authorList>
    </citation>
    <scope>IDENTIFICATION</scope>
</reference>
<dbReference type="AlphaFoldDB" id="A0A673BI52"/>